<organism evidence="3 4">
    <name type="scientific">Pseudomassariella vexata</name>
    <dbReference type="NCBI Taxonomy" id="1141098"/>
    <lineage>
        <taxon>Eukaryota</taxon>
        <taxon>Fungi</taxon>
        <taxon>Dikarya</taxon>
        <taxon>Ascomycota</taxon>
        <taxon>Pezizomycotina</taxon>
        <taxon>Sordariomycetes</taxon>
        <taxon>Xylariomycetidae</taxon>
        <taxon>Amphisphaeriales</taxon>
        <taxon>Pseudomassariaceae</taxon>
        <taxon>Pseudomassariella</taxon>
    </lineage>
</organism>
<gene>
    <name evidence="3" type="ORF">BCR38DRAFT_304425</name>
</gene>
<dbReference type="OrthoDB" id="21470at2759"/>
<dbReference type="Pfam" id="PF04818">
    <property type="entry name" value="CID"/>
    <property type="match status" value="1"/>
</dbReference>
<dbReference type="GO" id="GO:0006874">
    <property type="term" value="P:intracellular calcium ion homeostasis"/>
    <property type="evidence" value="ECO:0007669"/>
    <property type="project" value="TreeGrafter"/>
</dbReference>
<dbReference type="GO" id="GO:0048471">
    <property type="term" value="C:perinuclear region of cytoplasm"/>
    <property type="evidence" value="ECO:0007669"/>
    <property type="project" value="TreeGrafter"/>
</dbReference>
<dbReference type="PANTHER" id="PTHR12323">
    <property type="entry name" value="SR-RELATED CTD ASSOCIATED FACTOR 6"/>
    <property type="match status" value="1"/>
</dbReference>
<feature type="non-terminal residue" evidence="3">
    <location>
        <position position="332"/>
    </location>
</feature>
<protein>
    <recommendedName>
        <fullName evidence="2">CID domain-containing protein</fullName>
    </recommendedName>
</protein>
<feature type="compositionally biased region" description="Polar residues" evidence="1">
    <location>
        <begin position="180"/>
        <end position="190"/>
    </location>
</feature>
<dbReference type="Proteomes" id="UP000193689">
    <property type="component" value="Unassembled WGS sequence"/>
</dbReference>
<dbReference type="AlphaFoldDB" id="A0A1Y2EK09"/>
<keyword evidence="4" id="KW-1185">Reference proteome</keyword>
<dbReference type="RefSeq" id="XP_040721473.1">
    <property type="nucleotide sequence ID" value="XM_040854596.1"/>
</dbReference>
<dbReference type="InterPro" id="IPR006569">
    <property type="entry name" value="CID_dom"/>
</dbReference>
<dbReference type="GeneID" id="63770808"/>
<dbReference type="STRING" id="1141098.A0A1Y2EK09"/>
<evidence type="ECO:0000259" key="2">
    <source>
        <dbReference type="PROSITE" id="PS51391"/>
    </source>
</evidence>
<feature type="domain" description="CID" evidence="2">
    <location>
        <begin position="25"/>
        <end position="180"/>
    </location>
</feature>
<dbReference type="EMBL" id="MCFJ01000001">
    <property type="protein sequence ID" value="ORY71881.1"/>
    <property type="molecule type" value="Genomic_DNA"/>
</dbReference>
<dbReference type="InterPro" id="IPR008942">
    <property type="entry name" value="ENTH_VHS"/>
</dbReference>
<accession>A0A1Y2EK09</accession>
<evidence type="ECO:0000313" key="3">
    <source>
        <dbReference type="EMBL" id="ORY71881.1"/>
    </source>
</evidence>
<evidence type="ECO:0000313" key="4">
    <source>
        <dbReference type="Proteomes" id="UP000193689"/>
    </source>
</evidence>
<dbReference type="PROSITE" id="PS51391">
    <property type="entry name" value="CID"/>
    <property type="match status" value="1"/>
</dbReference>
<evidence type="ECO:0000256" key="1">
    <source>
        <dbReference type="SAM" id="MobiDB-lite"/>
    </source>
</evidence>
<dbReference type="InParanoid" id="A0A1Y2EK09"/>
<dbReference type="PANTHER" id="PTHR12323:SF0">
    <property type="entry name" value="CALCIUM HOMEOSTASIS ENDOPLASMIC RETICULUM PROTEIN"/>
    <property type="match status" value="1"/>
</dbReference>
<dbReference type="Gene3D" id="1.25.40.90">
    <property type="match status" value="1"/>
</dbReference>
<comment type="caution">
    <text evidence="3">The sequence shown here is derived from an EMBL/GenBank/DDBJ whole genome shotgun (WGS) entry which is preliminary data.</text>
</comment>
<sequence length="332" mass="36611">MTSPQLAIAKISFSAVLLRKDPTSCARSEIDEFLSLLDATLARCSPANVQKSKQWILKHLVQSLARIAALGKYLAALAATFSTDVAASRKARQPSAKRKRLHILYVLNDVLYHMHIRDRDDGFSSQLEAFLPAIVHTAAAFPDCPKHLAKILSLVNLWGEKGYFSTAFVKKLESAAREAPTSQLKSSTPDGSAASTKTAAAKLSTDTPFIMPTLHGDPTTPWYDLPAANWLPVIEPNSTRPMNPTMIKPLQFMPGPADKNLIKAVKDLLADVDRIYAKDHRLGDDPAEDVDQLGQSIIVDEITGDIIKGQTYYGWSRNFCKKMKQRRKKANG</sequence>
<reference evidence="3 4" key="1">
    <citation type="submission" date="2016-07" db="EMBL/GenBank/DDBJ databases">
        <title>Pervasive Adenine N6-methylation of Active Genes in Fungi.</title>
        <authorList>
            <consortium name="DOE Joint Genome Institute"/>
            <person name="Mondo S.J."/>
            <person name="Dannebaum R.O."/>
            <person name="Kuo R.C."/>
            <person name="Labutti K."/>
            <person name="Haridas S."/>
            <person name="Kuo A."/>
            <person name="Salamov A."/>
            <person name="Ahrendt S.R."/>
            <person name="Lipzen A."/>
            <person name="Sullivan W."/>
            <person name="Andreopoulos W.B."/>
            <person name="Clum A."/>
            <person name="Lindquist E."/>
            <person name="Daum C."/>
            <person name="Ramamoorthy G.K."/>
            <person name="Gryganskyi A."/>
            <person name="Culley D."/>
            <person name="Magnuson J.K."/>
            <person name="James T.Y."/>
            <person name="O'Malley M.A."/>
            <person name="Stajich J.E."/>
            <person name="Spatafora J.W."/>
            <person name="Visel A."/>
            <person name="Grigoriev I.V."/>
        </authorList>
    </citation>
    <scope>NUCLEOTIDE SEQUENCE [LARGE SCALE GENOMIC DNA]</scope>
    <source>
        <strain evidence="3 4">CBS 129021</strain>
    </source>
</reference>
<proteinExistence type="predicted"/>
<feature type="region of interest" description="Disordered" evidence="1">
    <location>
        <begin position="179"/>
        <end position="198"/>
    </location>
</feature>
<name>A0A1Y2EK09_9PEZI</name>